<proteinExistence type="predicted"/>
<dbReference type="AlphaFoldDB" id="A0A556QSM5"/>
<reference evidence="3 4" key="1">
    <citation type="submission" date="2019-07" db="EMBL/GenBank/DDBJ databases">
        <title>Description of 53C-WASEF.</title>
        <authorList>
            <person name="Pitt A."/>
            <person name="Hahn M.W."/>
        </authorList>
    </citation>
    <scope>NUCLEOTIDE SEQUENCE [LARGE SCALE GENOMIC DNA]</scope>
    <source>
        <strain evidence="3 4">53C-WASEF</strain>
    </source>
</reference>
<dbReference type="EMBL" id="VMBG01000001">
    <property type="protein sequence ID" value="TSJ79647.1"/>
    <property type="molecule type" value="Genomic_DNA"/>
</dbReference>
<dbReference type="InterPro" id="IPR036551">
    <property type="entry name" value="Flavin_trans-like"/>
</dbReference>
<dbReference type="Pfam" id="PF02441">
    <property type="entry name" value="Flavoprotein"/>
    <property type="match status" value="1"/>
</dbReference>
<organism evidence="3 4">
    <name type="scientific">Rariglobus hedericola</name>
    <dbReference type="NCBI Taxonomy" id="2597822"/>
    <lineage>
        <taxon>Bacteria</taxon>
        <taxon>Pseudomonadati</taxon>
        <taxon>Verrucomicrobiota</taxon>
        <taxon>Opitutia</taxon>
        <taxon>Opitutales</taxon>
        <taxon>Opitutaceae</taxon>
        <taxon>Rariglobus</taxon>
    </lineage>
</organism>
<gene>
    <name evidence="3" type="ORF">FPL22_10280</name>
</gene>
<dbReference type="PANTHER" id="PTHR14359:SF6">
    <property type="entry name" value="PHOSPHOPANTOTHENOYLCYSTEINE DECARBOXYLASE"/>
    <property type="match status" value="1"/>
</dbReference>
<dbReference type="SUPFAM" id="SSF52507">
    <property type="entry name" value="Homo-oligomeric flavin-containing Cys decarboxylases, HFCD"/>
    <property type="match status" value="1"/>
</dbReference>
<protein>
    <submittedName>
        <fullName evidence="3">Flavoprotein</fullName>
    </submittedName>
</protein>
<dbReference type="Proteomes" id="UP000315648">
    <property type="component" value="Unassembled WGS sequence"/>
</dbReference>
<dbReference type="Gene3D" id="3.40.50.1950">
    <property type="entry name" value="Flavin prenyltransferase-like"/>
    <property type="match status" value="1"/>
</dbReference>
<comment type="caution">
    <text evidence="3">The sequence shown here is derived from an EMBL/GenBank/DDBJ whole genome shotgun (WGS) entry which is preliminary data.</text>
</comment>
<accession>A0A556QSM5</accession>
<dbReference type="PROSITE" id="PS51257">
    <property type="entry name" value="PROKAR_LIPOPROTEIN"/>
    <property type="match status" value="1"/>
</dbReference>
<evidence type="ECO:0000259" key="2">
    <source>
        <dbReference type="Pfam" id="PF02441"/>
    </source>
</evidence>
<dbReference type="GO" id="GO:0015937">
    <property type="term" value="P:coenzyme A biosynthetic process"/>
    <property type="evidence" value="ECO:0007669"/>
    <property type="project" value="TreeGrafter"/>
</dbReference>
<dbReference type="PANTHER" id="PTHR14359">
    <property type="entry name" value="HOMO-OLIGOMERIC FLAVIN CONTAINING CYS DECARBOXYLASE FAMILY"/>
    <property type="match status" value="1"/>
</dbReference>
<dbReference type="RefSeq" id="WP_144230188.1">
    <property type="nucleotide sequence ID" value="NZ_CBCRVV010000012.1"/>
</dbReference>
<dbReference type="OrthoDB" id="9802554at2"/>
<feature type="domain" description="Flavoprotein" evidence="2">
    <location>
        <begin position="8"/>
        <end position="180"/>
    </location>
</feature>
<dbReference type="InterPro" id="IPR003382">
    <property type="entry name" value="Flavoprotein"/>
</dbReference>
<dbReference type="GO" id="GO:0010181">
    <property type="term" value="F:FMN binding"/>
    <property type="evidence" value="ECO:0007669"/>
    <property type="project" value="TreeGrafter"/>
</dbReference>
<feature type="chain" id="PRO_5022130099" evidence="1">
    <location>
        <begin position="22"/>
        <end position="187"/>
    </location>
</feature>
<evidence type="ECO:0000313" key="4">
    <source>
        <dbReference type="Proteomes" id="UP000315648"/>
    </source>
</evidence>
<name>A0A556QSM5_9BACT</name>
<feature type="signal peptide" evidence="1">
    <location>
        <begin position="1"/>
        <end position="21"/>
    </location>
</feature>
<sequence length="187" mass="19864">MTTARKPRLLFLLTGSISCYKACFAISRLVQAGIEVRTVATPSALKFVGGATLEGLTGHPVASDLWESGKAMDHINLARWADLALVAPATANTINRLSSGLSDDLVGSLFLAWEIQKKPWWIAPAMNVAMFNHPLTQASLKKLTDTGVRVLPTGSGALACGEEGEGRLIEPEQLLAQVLAELGSKIA</sequence>
<dbReference type="GO" id="GO:0004633">
    <property type="term" value="F:phosphopantothenoylcysteine decarboxylase activity"/>
    <property type="evidence" value="ECO:0007669"/>
    <property type="project" value="TreeGrafter"/>
</dbReference>
<evidence type="ECO:0000313" key="3">
    <source>
        <dbReference type="EMBL" id="TSJ79647.1"/>
    </source>
</evidence>
<dbReference type="GO" id="GO:0071513">
    <property type="term" value="C:phosphopantothenoylcysteine decarboxylase complex"/>
    <property type="evidence" value="ECO:0007669"/>
    <property type="project" value="TreeGrafter"/>
</dbReference>
<evidence type="ECO:0000256" key="1">
    <source>
        <dbReference type="SAM" id="SignalP"/>
    </source>
</evidence>
<keyword evidence="1" id="KW-0732">Signal</keyword>
<keyword evidence="4" id="KW-1185">Reference proteome</keyword>